<proteinExistence type="predicted"/>
<keyword evidence="3" id="KW-1185">Reference proteome</keyword>
<gene>
    <name evidence="2" type="ORF">SAMN06295900_11781</name>
</gene>
<protein>
    <submittedName>
        <fullName evidence="2">Uncharacterized protein</fullName>
    </submittedName>
</protein>
<feature type="region of interest" description="Disordered" evidence="1">
    <location>
        <begin position="1"/>
        <end position="45"/>
    </location>
</feature>
<reference evidence="3" key="1">
    <citation type="submission" date="2017-04" db="EMBL/GenBank/DDBJ databases">
        <authorList>
            <person name="Varghese N."/>
            <person name="Submissions S."/>
        </authorList>
    </citation>
    <scope>NUCLEOTIDE SEQUENCE [LARGE SCALE GENOMIC DNA]</scope>
    <source>
        <strain evidence="3">Ballard 720</strain>
    </source>
</reference>
<accession>A0A1X7GR59</accession>
<evidence type="ECO:0000313" key="3">
    <source>
        <dbReference type="Proteomes" id="UP000192911"/>
    </source>
</evidence>
<dbReference type="Proteomes" id="UP000192911">
    <property type="component" value="Unassembled WGS sequence"/>
</dbReference>
<sequence length="60" mass="7011">MLCSHEGRFSARYRQPQKRTRQATPAPARKASGDTDTVKPGYSRQFRARARSARYRLRWA</sequence>
<evidence type="ECO:0000256" key="1">
    <source>
        <dbReference type="SAM" id="MobiDB-lite"/>
    </source>
</evidence>
<dbReference type="AlphaFoldDB" id="A0A1X7GR59"/>
<name>A0A1X7GR59_TRICW</name>
<dbReference type="EMBL" id="FXAH01000017">
    <property type="protein sequence ID" value="SMF73249.1"/>
    <property type="molecule type" value="Genomic_DNA"/>
</dbReference>
<organism evidence="2 3">
    <name type="scientific">Trinickia caryophylli</name>
    <name type="common">Paraburkholderia caryophylli</name>
    <dbReference type="NCBI Taxonomy" id="28094"/>
    <lineage>
        <taxon>Bacteria</taxon>
        <taxon>Pseudomonadati</taxon>
        <taxon>Pseudomonadota</taxon>
        <taxon>Betaproteobacteria</taxon>
        <taxon>Burkholderiales</taxon>
        <taxon>Burkholderiaceae</taxon>
        <taxon>Trinickia</taxon>
    </lineage>
</organism>
<evidence type="ECO:0000313" key="2">
    <source>
        <dbReference type="EMBL" id="SMF73249.1"/>
    </source>
</evidence>